<evidence type="ECO:0000256" key="1">
    <source>
        <dbReference type="SAM" id="MobiDB-lite"/>
    </source>
</evidence>
<feature type="region of interest" description="Disordered" evidence="1">
    <location>
        <begin position="22"/>
        <end position="49"/>
    </location>
</feature>
<feature type="compositionally biased region" description="Gly residues" evidence="1">
    <location>
        <begin position="27"/>
        <end position="38"/>
    </location>
</feature>
<gene>
    <name evidence="2" type="ORF">RIF29_18534</name>
</gene>
<reference evidence="2 3" key="1">
    <citation type="submission" date="2024-01" db="EMBL/GenBank/DDBJ databases">
        <title>The genomes of 5 underutilized Papilionoideae crops provide insights into root nodulation and disease resistanc.</title>
        <authorList>
            <person name="Yuan L."/>
        </authorList>
    </citation>
    <scope>NUCLEOTIDE SEQUENCE [LARGE SCALE GENOMIC DNA]</scope>
    <source>
        <strain evidence="2">ZHUSHIDOU_FW_LH</strain>
        <tissue evidence="2">Leaf</tissue>
    </source>
</reference>
<name>A0AAN9FST9_CROPI</name>
<dbReference type="Proteomes" id="UP001372338">
    <property type="component" value="Unassembled WGS sequence"/>
</dbReference>
<sequence length="85" mass="8860">MARWEDLVTRFPVGAASGVIEVTAAGDDGGGGGGSGGGGERERMTPSRRHQVRSLISVLSRSLFLPLTRTPSLVFSPFSLSLSLS</sequence>
<keyword evidence="3" id="KW-1185">Reference proteome</keyword>
<dbReference type="EMBL" id="JAYWIO010000003">
    <property type="protein sequence ID" value="KAK7277383.1"/>
    <property type="molecule type" value="Genomic_DNA"/>
</dbReference>
<organism evidence="2 3">
    <name type="scientific">Crotalaria pallida</name>
    <name type="common">Smooth rattlebox</name>
    <name type="synonym">Crotalaria striata</name>
    <dbReference type="NCBI Taxonomy" id="3830"/>
    <lineage>
        <taxon>Eukaryota</taxon>
        <taxon>Viridiplantae</taxon>
        <taxon>Streptophyta</taxon>
        <taxon>Embryophyta</taxon>
        <taxon>Tracheophyta</taxon>
        <taxon>Spermatophyta</taxon>
        <taxon>Magnoliopsida</taxon>
        <taxon>eudicotyledons</taxon>
        <taxon>Gunneridae</taxon>
        <taxon>Pentapetalae</taxon>
        <taxon>rosids</taxon>
        <taxon>fabids</taxon>
        <taxon>Fabales</taxon>
        <taxon>Fabaceae</taxon>
        <taxon>Papilionoideae</taxon>
        <taxon>50 kb inversion clade</taxon>
        <taxon>genistoids sensu lato</taxon>
        <taxon>core genistoids</taxon>
        <taxon>Crotalarieae</taxon>
        <taxon>Crotalaria</taxon>
    </lineage>
</organism>
<evidence type="ECO:0000313" key="2">
    <source>
        <dbReference type="EMBL" id="KAK7277383.1"/>
    </source>
</evidence>
<proteinExistence type="predicted"/>
<protein>
    <submittedName>
        <fullName evidence="2">Uncharacterized protein</fullName>
    </submittedName>
</protein>
<dbReference type="AlphaFoldDB" id="A0AAN9FST9"/>
<comment type="caution">
    <text evidence="2">The sequence shown here is derived from an EMBL/GenBank/DDBJ whole genome shotgun (WGS) entry which is preliminary data.</text>
</comment>
<accession>A0AAN9FST9</accession>
<evidence type="ECO:0000313" key="3">
    <source>
        <dbReference type="Proteomes" id="UP001372338"/>
    </source>
</evidence>